<dbReference type="InterPro" id="IPR009197">
    <property type="entry name" value="MlrC"/>
</dbReference>
<feature type="domain" description="Microcystin LR degradation protein MlrC C-terminal" evidence="1">
    <location>
        <begin position="304"/>
        <end position="491"/>
    </location>
</feature>
<name>A0A0M0BTK1_9ARCH</name>
<dbReference type="AlphaFoldDB" id="A0A0M0BTK1"/>
<dbReference type="Pfam" id="PF07364">
    <property type="entry name" value="DUF1485"/>
    <property type="match status" value="1"/>
</dbReference>
<organism evidence="3 4">
    <name type="scientific">miscellaneous Crenarchaeota group-15 archaeon DG-45</name>
    <dbReference type="NCBI Taxonomy" id="1685127"/>
    <lineage>
        <taxon>Archaea</taxon>
        <taxon>Candidatus Bathyarchaeota</taxon>
        <taxon>MCG-15</taxon>
    </lineage>
</organism>
<accession>A0A0M0BTK1</accession>
<gene>
    <name evidence="3" type="ORF">AC482_00460</name>
</gene>
<evidence type="ECO:0000313" key="4">
    <source>
        <dbReference type="Proteomes" id="UP000037210"/>
    </source>
</evidence>
<dbReference type="Proteomes" id="UP000037210">
    <property type="component" value="Unassembled WGS sequence"/>
</dbReference>
<dbReference type="PIRSF" id="PIRSF012702">
    <property type="entry name" value="UCP012702"/>
    <property type="match status" value="1"/>
</dbReference>
<sequence>MRISIGKFAAESNAFSIEEPSVHATYDQDLLLENMGKKTVLGGFIDAITRADIEIVPTLEVGWESQGMVPKDGYEFYRGQLLQRIREAGNLDGVLLALHGAMTAEDSPDGEGKLLEEIRRIVGERVPIVCVMDMHANLSDLKVRMADAILGYKTNPHVDAYERGLEASEMLLTMLGGEVKPIMHLERLPMLGHNIGMSTWAYDASDEERLPMARIMNEVKELETVPGMLDISVFIGFAHADVPWCTSSILTISNGNPALAQSTAEKVAKLVWDARWEFYHYRPLMPVDEAVERAVEAPEGPIILVDVADNAGGGAPCDNTVILESLLRKGAEDAVVPLRDPEAVVEAFEAGVGGSLELEVGGKIDNRFYKPVRLKVTLKTLSDGRYVVRGPHHGGHGGRMKVLPKEDWRSADVGRMALLKTENIEIIVSERRVSMERDFYKAVGVDPGERKIVVVKSAQAHRASFEGLAKEIIEVDTPGVGSAIYRGLTFQNIPRPIWPLDPI</sequence>
<protein>
    <recommendedName>
        <fullName evidence="5">Microcystin degradation protein MlrC</fullName>
    </recommendedName>
</protein>
<dbReference type="InterPro" id="IPR015995">
    <property type="entry name" value="MlrC_N"/>
</dbReference>
<dbReference type="EMBL" id="LFWZ01000003">
    <property type="protein sequence ID" value="KON31496.1"/>
    <property type="molecule type" value="Genomic_DNA"/>
</dbReference>
<evidence type="ECO:0008006" key="5">
    <source>
        <dbReference type="Google" id="ProtNLM"/>
    </source>
</evidence>
<feature type="domain" description="Microcystin LR degradation protein MlrC N-terminal" evidence="2">
    <location>
        <begin position="2"/>
        <end position="294"/>
    </location>
</feature>
<evidence type="ECO:0000259" key="2">
    <source>
        <dbReference type="Pfam" id="PF07364"/>
    </source>
</evidence>
<dbReference type="Pfam" id="PF07171">
    <property type="entry name" value="MlrC_C"/>
    <property type="match status" value="1"/>
</dbReference>
<dbReference type="InterPro" id="IPR010799">
    <property type="entry name" value="MlrC_C"/>
</dbReference>
<evidence type="ECO:0000313" key="3">
    <source>
        <dbReference type="EMBL" id="KON31496.1"/>
    </source>
</evidence>
<reference evidence="3 4" key="1">
    <citation type="submission" date="2015-06" db="EMBL/GenBank/DDBJ databases">
        <title>New insights into the roles of widespread benthic archaea in carbon and nitrogen cycling.</title>
        <authorList>
            <person name="Lazar C.S."/>
            <person name="Baker B.J."/>
            <person name="Seitz K.W."/>
            <person name="Hyde A.S."/>
            <person name="Dick G.J."/>
            <person name="Hinrichs K.-U."/>
            <person name="Teske A.P."/>
        </authorList>
    </citation>
    <scope>NUCLEOTIDE SEQUENCE [LARGE SCALE GENOMIC DNA]</scope>
    <source>
        <strain evidence="3">DG-45</strain>
    </source>
</reference>
<evidence type="ECO:0000259" key="1">
    <source>
        <dbReference type="Pfam" id="PF07171"/>
    </source>
</evidence>
<comment type="caution">
    <text evidence="3">The sequence shown here is derived from an EMBL/GenBank/DDBJ whole genome shotgun (WGS) entry which is preliminary data.</text>
</comment>
<proteinExistence type="predicted"/>